<dbReference type="EMBL" id="JAVDXW010000001">
    <property type="protein sequence ID" value="MDR7304348.1"/>
    <property type="molecule type" value="Genomic_DNA"/>
</dbReference>
<dbReference type="SUPFAM" id="SSF51905">
    <property type="entry name" value="FAD/NAD(P)-binding domain"/>
    <property type="match status" value="1"/>
</dbReference>
<accession>A0AAE4CS64</accession>
<evidence type="ECO:0000313" key="3">
    <source>
        <dbReference type="EMBL" id="MDR7304348.1"/>
    </source>
</evidence>
<evidence type="ECO:0000256" key="1">
    <source>
        <dbReference type="ARBA" id="ARBA00010790"/>
    </source>
</evidence>
<sequence length="70" mass="7579">MGGEDDPGAVVDPRCRVRGFTNLRVVDASIMPKVTSANIHLTVIALAERASDLIRVRTGRKEEAPARPQP</sequence>
<protein>
    <submittedName>
        <fullName evidence="3">Choline dehydrogenase-like flavoprotein</fullName>
    </submittedName>
</protein>
<proteinExistence type="inferred from homology"/>
<dbReference type="InterPro" id="IPR012132">
    <property type="entry name" value="GMC_OxRdtase"/>
</dbReference>
<dbReference type="Gene3D" id="3.50.50.60">
    <property type="entry name" value="FAD/NAD(P)-binding domain"/>
    <property type="match status" value="1"/>
</dbReference>
<name>A0AAE4CS64_9ACTN</name>
<dbReference type="Proteomes" id="UP001180845">
    <property type="component" value="Unassembled WGS sequence"/>
</dbReference>
<evidence type="ECO:0000313" key="4">
    <source>
        <dbReference type="Proteomes" id="UP001180845"/>
    </source>
</evidence>
<dbReference type="InterPro" id="IPR007867">
    <property type="entry name" value="GMC_OxRtase_C"/>
</dbReference>
<dbReference type="Pfam" id="PF05199">
    <property type="entry name" value="GMC_oxred_C"/>
    <property type="match status" value="1"/>
</dbReference>
<comment type="similarity">
    <text evidence="1">Belongs to the GMC oxidoreductase family.</text>
</comment>
<dbReference type="AlphaFoldDB" id="A0AAE4CS64"/>
<dbReference type="PANTHER" id="PTHR11552">
    <property type="entry name" value="GLUCOSE-METHANOL-CHOLINE GMC OXIDOREDUCTASE"/>
    <property type="match status" value="1"/>
</dbReference>
<organism evidence="3 4">
    <name type="scientific">Haloactinomyces albus</name>
    <dbReference type="NCBI Taxonomy" id="1352928"/>
    <lineage>
        <taxon>Bacteria</taxon>
        <taxon>Bacillati</taxon>
        <taxon>Actinomycetota</taxon>
        <taxon>Actinomycetes</taxon>
        <taxon>Actinopolysporales</taxon>
        <taxon>Actinopolysporaceae</taxon>
        <taxon>Haloactinomyces</taxon>
    </lineage>
</organism>
<feature type="domain" description="Glucose-methanol-choline oxidoreductase C-terminal" evidence="2">
    <location>
        <begin position="1"/>
        <end position="47"/>
    </location>
</feature>
<dbReference type="GO" id="GO:0050660">
    <property type="term" value="F:flavin adenine dinucleotide binding"/>
    <property type="evidence" value="ECO:0007669"/>
    <property type="project" value="InterPro"/>
</dbReference>
<gene>
    <name evidence="3" type="ORF">JOF55_004529</name>
</gene>
<evidence type="ECO:0000259" key="2">
    <source>
        <dbReference type="Pfam" id="PF05199"/>
    </source>
</evidence>
<dbReference type="GO" id="GO:0016614">
    <property type="term" value="F:oxidoreductase activity, acting on CH-OH group of donors"/>
    <property type="evidence" value="ECO:0007669"/>
    <property type="project" value="InterPro"/>
</dbReference>
<dbReference type="PANTHER" id="PTHR11552:SF147">
    <property type="entry name" value="CHOLINE DEHYDROGENASE, MITOCHONDRIAL"/>
    <property type="match status" value="1"/>
</dbReference>
<reference evidence="3" key="1">
    <citation type="submission" date="2023-07" db="EMBL/GenBank/DDBJ databases">
        <title>Sequencing the genomes of 1000 actinobacteria strains.</title>
        <authorList>
            <person name="Klenk H.-P."/>
        </authorList>
    </citation>
    <scope>NUCLEOTIDE SEQUENCE</scope>
    <source>
        <strain evidence="3">DSM 45977</strain>
    </source>
</reference>
<keyword evidence="4" id="KW-1185">Reference proteome</keyword>
<comment type="caution">
    <text evidence="3">The sequence shown here is derived from an EMBL/GenBank/DDBJ whole genome shotgun (WGS) entry which is preliminary data.</text>
</comment>
<dbReference type="InterPro" id="IPR036188">
    <property type="entry name" value="FAD/NAD-bd_sf"/>
</dbReference>